<evidence type="ECO:0000313" key="2">
    <source>
        <dbReference type="EnsemblMetazoa" id="SCAU007939-PA"/>
    </source>
</evidence>
<sequence length="199" mass="21289">MWKYCFVVSVLTVTVYGAQNNAASAANPGGYYHYPAPPRTQQFIAPAPKPIQYPQSPAFSFNGQQQQPKQPNYQQYQQQQQQLISQQFASPSLENAAFSMALTNQGYKTVAGTLASPSNSIALKAAPAATSSAAVSAQLALLSATPSSSGNSLNVKLPLPFNITPLNIAPLPLQAGAPYAKLPQGVTSYGTIYPQRRRR</sequence>
<dbReference type="VEuPathDB" id="VectorBase:SCAU007939"/>
<name>A0A1I8PGZ1_STOCA</name>
<keyword evidence="3" id="KW-1185">Reference proteome</keyword>
<reference evidence="2" key="1">
    <citation type="submission" date="2020-05" db="UniProtKB">
        <authorList>
            <consortium name="EnsemblMetazoa"/>
        </authorList>
    </citation>
    <scope>IDENTIFICATION</scope>
    <source>
        <strain evidence="2">USDA</strain>
    </source>
</reference>
<dbReference type="Proteomes" id="UP000095300">
    <property type="component" value="Unassembled WGS sequence"/>
</dbReference>
<keyword evidence="1" id="KW-0732">Signal</keyword>
<dbReference type="KEGG" id="scac:106094734"/>
<dbReference type="EnsemblMetazoa" id="SCAU007939-RA">
    <property type="protein sequence ID" value="SCAU007939-PA"/>
    <property type="gene ID" value="SCAU007939"/>
</dbReference>
<protein>
    <submittedName>
        <fullName evidence="2">Uncharacterized protein</fullName>
    </submittedName>
</protein>
<accession>A0A1I8PGZ1</accession>
<evidence type="ECO:0000256" key="1">
    <source>
        <dbReference type="SAM" id="SignalP"/>
    </source>
</evidence>
<dbReference type="OrthoDB" id="8033611at2759"/>
<organism evidence="2 3">
    <name type="scientific">Stomoxys calcitrans</name>
    <name type="common">Stable fly</name>
    <name type="synonym">Conops calcitrans</name>
    <dbReference type="NCBI Taxonomy" id="35570"/>
    <lineage>
        <taxon>Eukaryota</taxon>
        <taxon>Metazoa</taxon>
        <taxon>Ecdysozoa</taxon>
        <taxon>Arthropoda</taxon>
        <taxon>Hexapoda</taxon>
        <taxon>Insecta</taxon>
        <taxon>Pterygota</taxon>
        <taxon>Neoptera</taxon>
        <taxon>Endopterygota</taxon>
        <taxon>Diptera</taxon>
        <taxon>Brachycera</taxon>
        <taxon>Muscomorpha</taxon>
        <taxon>Muscoidea</taxon>
        <taxon>Muscidae</taxon>
        <taxon>Stomoxys</taxon>
    </lineage>
</organism>
<dbReference type="AlphaFoldDB" id="A0A1I8PGZ1"/>
<evidence type="ECO:0000313" key="3">
    <source>
        <dbReference type="Proteomes" id="UP000095300"/>
    </source>
</evidence>
<gene>
    <name evidence="2" type="primary">106094734</name>
</gene>
<proteinExistence type="predicted"/>
<feature type="signal peptide" evidence="1">
    <location>
        <begin position="1"/>
        <end position="17"/>
    </location>
</feature>
<feature type="chain" id="PRO_5009326646" evidence="1">
    <location>
        <begin position="18"/>
        <end position="199"/>
    </location>
</feature>